<name>A0A1T3P6F4_9ACTN</name>
<comment type="caution">
    <text evidence="6">The sequence shown here is derived from an EMBL/GenBank/DDBJ whole genome shotgun (WGS) entry which is preliminary data.</text>
</comment>
<dbReference type="GO" id="GO:0003700">
    <property type="term" value="F:DNA-binding transcription factor activity"/>
    <property type="evidence" value="ECO:0007669"/>
    <property type="project" value="TreeGrafter"/>
</dbReference>
<dbReference type="SUPFAM" id="SSF46689">
    <property type="entry name" value="Homeodomain-like"/>
    <property type="match status" value="1"/>
</dbReference>
<dbReference type="PANTHER" id="PTHR30055:SF148">
    <property type="entry name" value="TETR-FAMILY TRANSCRIPTIONAL REGULATOR"/>
    <property type="match status" value="1"/>
</dbReference>
<dbReference type="InterPro" id="IPR011075">
    <property type="entry name" value="TetR_C"/>
</dbReference>
<dbReference type="InterPro" id="IPR050109">
    <property type="entry name" value="HTH-type_TetR-like_transc_reg"/>
</dbReference>
<keyword evidence="2 4" id="KW-0238">DNA-binding</keyword>
<dbReference type="InterPro" id="IPR001647">
    <property type="entry name" value="HTH_TetR"/>
</dbReference>
<feature type="DNA-binding region" description="H-T-H motif" evidence="4">
    <location>
        <begin position="37"/>
        <end position="56"/>
    </location>
</feature>
<keyword evidence="1" id="KW-0805">Transcription regulation</keyword>
<accession>A0A1T3P6F4</accession>
<reference evidence="6 7" key="1">
    <citation type="submission" date="2017-03" db="EMBL/GenBank/DDBJ databases">
        <title>Draft genome sequence of Streptomyces scabrisporus NF3, endophyte isolated from Amphipterygium adstringens.</title>
        <authorList>
            <person name="Vazquez M."/>
            <person name="Ceapa C.D."/>
            <person name="Rodriguez Luna D."/>
            <person name="Sanchez Esquivel S."/>
        </authorList>
    </citation>
    <scope>NUCLEOTIDE SEQUENCE [LARGE SCALE GENOMIC DNA]</scope>
    <source>
        <strain evidence="6 7">NF3</strain>
    </source>
</reference>
<keyword evidence="7" id="KW-1185">Reference proteome</keyword>
<dbReference type="Pfam" id="PF16859">
    <property type="entry name" value="TetR_C_11"/>
    <property type="match status" value="1"/>
</dbReference>
<evidence type="ECO:0000256" key="3">
    <source>
        <dbReference type="ARBA" id="ARBA00023163"/>
    </source>
</evidence>
<organism evidence="6 7">
    <name type="scientific">Embleya scabrispora</name>
    <dbReference type="NCBI Taxonomy" id="159449"/>
    <lineage>
        <taxon>Bacteria</taxon>
        <taxon>Bacillati</taxon>
        <taxon>Actinomycetota</taxon>
        <taxon>Actinomycetes</taxon>
        <taxon>Kitasatosporales</taxon>
        <taxon>Streptomycetaceae</taxon>
        <taxon>Embleya</taxon>
    </lineage>
</organism>
<dbReference type="Proteomes" id="UP000190037">
    <property type="component" value="Unassembled WGS sequence"/>
</dbReference>
<dbReference type="Pfam" id="PF00440">
    <property type="entry name" value="TetR_N"/>
    <property type="match status" value="1"/>
</dbReference>
<dbReference type="SUPFAM" id="SSF48498">
    <property type="entry name" value="Tetracyclin repressor-like, C-terminal domain"/>
    <property type="match status" value="1"/>
</dbReference>
<evidence type="ECO:0000256" key="1">
    <source>
        <dbReference type="ARBA" id="ARBA00023015"/>
    </source>
</evidence>
<protein>
    <submittedName>
        <fullName evidence="6">TetR family transcriptional regulator</fullName>
    </submittedName>
</protein>
<dbReference type="Gene3D" id="1.10.357.10">
    <property type="entry name" value="Tetracycline Repressor, domain 2"/>
    <property type="match status" value="1"/>
</dbReference>
<keyword evidence="3" id="KW-0804">Transcription</keyword>
<dbReference type="RefSeq" id="WP_078978823.1">
    <property type="nucleotide sequence ID" value="NZ_MWQN01000001.1"/>
</dbReference>
<sequence length="210" mass="21901">MSGRGEARPGGRTARTRDAVRRATLAELADKGFDGLTVEAVAVRSGVHKTTVYRRWRNAAGLAADALDLAAEEPWPLPDTGVLRDDLRAITAMVVSGFEDPARGPIARALVGAAVRDPTTGAALHGFLVGRLAQAEVVVQRAVARGELPVGTDAGEVVRAAVGALYYRLFITHEPVDTGQARRAADAAETAARAGVFVHDDPAGASDDST</sequence>
<evidence type="ECO:0000259" key="5">
    <source>
        <dbReference type="PROSITE" id="PS50977"/>
    </source>
</evidence>
<dbReference type="STRING" id="159449.B4N89_29585"/>
<proteinExistence type="predicted"/>
<dbReference type="PROSITE" id="PS50977">
    <property type="entry name" value="HTH_TETR_2"/>
    <property type="match status" value="1"/>
</dbReference>
<dbReference type="InterPro" id="IPR036271">
    <property type="entry name" value="Tet_transcr_reg_TetR-rel_C_sf"/>
</dbReference>
<dbReference type="InterPro" id="IPR009057">
    <property type="entry name" value="Homeodomain-like_sf"/>
</dbReference>
<dbReference type="EMBL" id="MWQN01000001">
    <property type="protein sequence ID" value="OPC84525.1"/>
    <property type="molecule type" value="Genomic_DNA"/>
</dbReference>
<feature type="domain" description="HTH tetR-type" evidence="5">
    <location>
        <begin position="14"/>
        <end position="74"/>
    </location>
</feature>
<dbReference type="GO" id="GO:0000976">
    <property type="term" value="F:transcription cis-regulatory region binding"/>
    <property type="evidence" value="ECO:0007669"/>
    <property type="project" value="TreeGrafter"/>
</dbReference>
<gene>
    <name evidence="6" type="ORF">B4N89_29585</name>
</gene>
<evidence type="ECO:0000256" key="2">
    <source>
        <dbReference type="ARBA" id="ARBA00023125"/>
    </source>
</evidence>
<evidence type="ECO:0000256" key="4">
    <source>
        <dbReference type="PROSITE-ProRule" id="PRU00335"/>
    </source>
</evidence>
<dbReference type="AlphaFoldDB" id="A0A1T3P6F4"/>
<dbReference type="PANTHER" id="PTHR30055">
    <property type="entry name" value="HTH-TYPE TRANSCRIPTIONAL REGULATOR RUTR"/>
    <property type="match status" value="1"/>
</dbReference>
<evidence type="ECO:0000313" key="7">
    <source>
        <dbReference type="Proteomes" id="UP000190037"/>
    </source>
</evidence>
<evidence type="ECO:0000313" key="6">
    <source>
        <dbReference type="EMBL" id="OPC84525.1"/>
    </source>
</evidence>
<dbReference type="Gene3D" id="1.10.10.60">
    <property type="entry name" value="Homeodomain-like"/>
    <property type="match status" value="1"/>
</dbReference>
<dbReference type="OrthoDB" id="9796019at2"/>